<gene>
    <name evidence="1" type="ORF">ACFQS1_09875</name>
</gene>
<evidence type="ECO:0000313" key="2">
    <source>
        <dbReference type="Proteomes" id="UP001596548"/>
    </source>
</evidence>
<keyword evidence="2" id="KW-1185">Reference proteome</keyword>
<accession>A0ABW2HQC9</accession>
<protein>
    <submittedName>
        <fullName evidence="1">Uncharacterized protein</fullName>
    </submittedName>
</protein>
<evidence type="ECO:0000313" key="1">
    <source>
        <dbReference type="EMBL" id="MFC7274288.1"/>
    </source>
</evidence>
<organism evidence="1 2">
    <name type="scientific">Paractinoplanes rhizophilus</name>
    <dbReference type="NCBI Taxonomy" id="1416877"/>
    <lineage>
        <taxon>Bacteria</taxon>
        <taxon>Bacillati</taxon>
        <taxon>Actinomycetota</taxon>
        <taxon>Actinomycetes</taxon>
        <taxon>Micromonosporales</taxon>
        <taxon>Micromonosporaceae</taxon>
        <taxon>Paractinoplanes</taxon>
    </lineage>
</organism>
<reference evidence="2" key="1">
    <citation type="journal article" date="2019" name="Int. J. Syst. Evol. Microbiol.">
        <title>The Global Catalogue of Microorganisms (GCM) 10K type strain sequencing project: providing services to taxonomists for standard genome sequencing and annotation.</title>
        <authorList>
            <consortium name="The Broad Institute Genomics Platform"/>
            <consortium name="The Broad Institute Genome Sequencing Center for Infectious Disease"/>
            <person name="Wu L."/>
            <person name="Ma J."/>
        </authorList>
    </citation>
    <scope>NUCLEOTIDE SEQUENCE [LARGE SCALE GENOMIC DNA]</scope>
    <source>
        <strain evidence="2">XZYJT-10</strain>
    </source>
</reference>
<sequence length="145" mass="16328">MVVLSAALVTLLFLPCVGMAVFCADDAGARRWWTRRGRREIVTLRRLDRALRASDPVPSLSLLDTPSIEQLAFDLRRLAQQRCGGPSQHSEKWRAAVLRAYDERLRLACRALGLVEHLGPLQGMDRDLERLRVESELRAAGLALR</sequence>
<proteinExistence type="predicted"/>
<comment type="caution">
    <text evidence="1">The sequence shown here is derived from an EMBL/GenBank/DDBJ whole genome shotgun (WGS) entry which is preliminary data.</text>
</comment>
<name>A0ABW2HQC9_9ACTN</name>
<dbReference type="EMBL" id="JBHTBJ010000005">
    <property type="protein sequence ID" value="MFC7274288.1"/>
    <property type="molecule type" value="Genomic_DNA"/>
</dbReference>
<dbReference type="RefSeq" id="WP_378966356.1">
    <property type="nucleotide sequence ID" value="NZ_JBHTBJ010000005.1"/>
</dbReference>
<dbReference type="Proteomes" id="UP001596548">
    <property type="component" value="Unassembled WGS sequence"/>
</dbReference>